<evidence type="ECO:0000256" key="2">
    <source>
        <dbReference type="SAM" id="Phobius"/>
    </source>
</evidence>
<gene>
    <name evidence="3" type="ORF">ODALV1_LOCUS5079</name>
</gene>
<dbReference type="Proteomes" id="UP001642540">
    <property type="component" value="Unassembled WGS sequence"/>
</dbReference>
<keyword evidence="2" id="KW-1133">Transmembrane helix</keyword>
<organism evidence="3 4">
    <name type="scientific">Orchesella dallaii</name>
    <dbReference type="NCBI Taxonomy" id="48710"/>
    <lineage>
        <taxon>Eukaryota</taxon>
        <taxon>Metazoa</taxon>
        <taxon>Ecdysozoa</taxon>
        <taxon>Arthropoda</taxon>
        <taxon>Hexapoda</taxon>
        <taxon>Collembola</taxon>
        <taxon>Entomobryomorpha</taxon>
        <taxon>Entomobryoidea</taxon>
        <taxon>Orchesellidae</taxon>
        <taxon>Orchesellinae</taxon>
        <taxon>Orchesella</taxon>
    </lineage>
</organism>
<feature type="compositionally biased region" description="Low complexity" evidence="1">
    <location>
        <begin position="65"/>
        <end position="78"/>
    </location>
</feature>
<feature type="transmembrane region" description="Helical" evidence="2">
    <location>
        <begin position="110"/>
        <end position="133"/>
    </location>
</feature>
<dbReference type="EMBL" id="CAXLJM020000015">
    <property type="protein sequence ID" value="CAL8081983.1"/>
    <property type="molecule type" value="Genomic_DNA"/>
</dbReference>
<evidence type="ECO:0000313" key="4">
    <source>
        <dbReference type="Proteomes" id="UP001642540"/>
    </source>
</evidence>
<sequence>MTSLTECEKQVIRKLTIIFNKARNCHSGATTGANRVSILEKLLGILLTDDGNDGIDLIVQGGDYTTTSETSTSTTSFSGIPNSGSGETTSSDKSYSTGMPRLHKLEVIKVVVLIFVVSIILLSICEMLFQLFARFRPEESPEA</sequence>
<name>A0ABP1PXV6_9HEXA</name>
<proteinExistence type="predicted"/>
<evidence type="ECO:0000256" key="1">
    <source>
        <dbReference type="SAM" id="MobiDB-lite"/>
    </source>
</evidence>
<evidence type="ECO:0000313" key="3">
    <source>
        <dbReference type="EMBL" id="CAL8081983.1"/>
    </source>
</evidence>
<reference evidence="3 4" key="1">
    <citation type="submission" date="2024-08" db="EMBL/GenBank/DDBJ databases">
        <authorList>
            <person name="Cucini C."/>
            <person name="Frati F."/>
        </authorList>
    </citation>
    <scope>NUCLEOTIDE SEQUENCE [LARGE SCALE GENOMIC DNA]</scope>
</reference>
<feature type="region of interest" description="Disordered" evidence="1">
    <location>
        <begin position="65"/>
        <end position="95"/>
    </location>
</feature>
<keyword evidence="2" id="KW-0472">Membrane</keyword>
<keyword evidence="2" id="KW-0812">Transmembrane</keyword>
<protein>
    <submittedName>
        <fullName evidence="3">Uncharacterized protein</fullName>
    </submittedName>
</protein>
<accession>A0ABP1PXV6</accession>
<comment type="caution">
    <text evidence="3">The sequence shown here is derived from an EMBL/GenBank/DDBJ whole genome shotgun (WGS) entry which is preliminary data.</text>
</comment>
<keyword evidence="4" id="KW-1185">Reference proteome</keyword>
<feature type="compositionally biased region" description="Polar residues" evidence="1">
    <location>
        <begin position="79"/>
        <end position="95"/>
    </location>
</feature>